<comment type="caution">
    <text evidence="8">The sequence shown here is derived from an EMBL/GenBank/DDBJ whole genome shotgun (WGS) entry which is preliminary data.</text>
</comment>
<dbReference type="PANTHER" id="PTHR42973:SF39">
    <property type="entry name" value="FAD-BINDING PCMH-TYPE DOMAIN-CONTAINING PROTEIN"/>
    <property type="match status" value="1"/>
</dbReference>
<evidence type="ECO:0000259" key="7">
    <source>
        <dbReference type="PROSITE" id="PS51387"/>
    </source>
</evidence>
<dbReference type="Gene3D" id="3.40.462.20">
    <property type="match status" value="1"/>
</dbReference>
<feature type="chain" id="PRO_5047003039" evidence="6">
    <location>
        <begin position="23"/>
        <end position="509"/>
    </location>
</feature>
<dbReference type="InterPro" id="IPR016169">
    <property type="entry name" value="FAD-bd_PCMH_sub2"/>
</dbReference>
<keyword evidence="3" id="KW-0285">Flavoprotein</keyword>
<keyword evidence="5" id="KW-0560">Oxidoreductase</keyword>
<dbReference type="InterPro" id="IPR016166">
    <property type="entry name" value="FAD-bd_PCMH"/>
</dbReference>
<dbReference type="EMBL" id="CAJVQB010025057">
    <property type="protein sequence ID" value="CAG8805451.1"/>
    <property type="molecule type" value="Genomic_DNA"/>
</dbReference>
<dbReference type="SUPFAM" id="SSF56176">
    <property type="entry name" value="FAD-binding/transporter-associated domain-like"/>
    <property type="match status" value="1"/>
</dbReference>
<gene>
    <name evidence="8" type="ORF">GMARGA_LOCUS24094</name>
</gene>
<dbReference type="PROSITE" id="PS51387">
    <property type="entry name" value="FAD_PCMH"/>
    <property type="match status" value="1"/>
</dbReference>
<organism evidence="8 9">
    <name type="scientific">Gigaspora margarita</name>
    <dbReference type="NCBI Taxonomy" id="4874"/>
    <lineage>
        <taxon>Eukaryota</taxon>
        <taxon>Fungi</taxon>
        <taxon>Fungi incertae sedis</taxon>
        <taxon>Mucoromycota</taxon>
        <taxon>Glomeromycotina</taxon>
        <taxon>Glomeromycetes</taxon>
        <taxon>Diversisporales</taxon>
        <taxon>Gigasporaceae</taxon>
        <taxon>Gigaspora</taxon>
    </lineage>
</organism>
<dbReference type="PROSITE" id="PS00862">
    <property type="entry name" value="OX2_COVAL_FAD"/>
    <property type="match status" value="1"/>
</dbReference>
<dbReference type="InterPro" id="IPR006094">
    <property type="entry name" value="Oxid_FAD_bind_N"/>
</dbReference>
<dbReference type="Gene3D" id="3.30.465.10">
    <property type="match status" value="1"/>
</dbReference>
<evidence type="ECO:0000256" key="3">
    <source>
        <dbReference type="ARBA" id="ARBA00022630"/>
    </source>
</evidence>
<proteinExistence type="inferred from homology"/>
<protein>
    <submittedName>
        <fullName evidence="8">26080_t:CDS:1</fullName>
    </submittedName>
</protein>
<reference evidence="8 9" key="1">
    <citation type="submission" date="2021-06" db="EMBL/GenBank/DDBJ databases">
        <authorList>
            <person name="Kallberg Y."/>
            <person name="Tangrot J."/>
            <person name="Rosling A."/>
        </authorList>
    </citation>
    <scope>NUCLEOTIDE SEQUENCE [LARGE SCALE GENOMIC DNA]</scope>
    <source>
        <strain evidence="8 9">120-4 pot B 10/14</strain>
    </source>
</reference>
<keyword evidence="4" id="KW-0274">FAD</keyword>
<dbReference type="InterPro" id="IPR006093">
    <property type="entry name" value="Oxy_OxRdtase_FAD_BS"/>
</dbReference>
<dbReference type="InterPro" id="IPR016167">
    <property type="entry name" value="FAD-bd_PCMH_sub1"/>
</dbReference>
<comment type="cofactor">
    <cofactor evidence="1">
        <name>FAD</name>
        <dbReference type="ChEBI" id="CHEBI:57692"/>
    </cofactor>
</comment>
<evidence type="ECO:0000256" key="5">
    <source>
        <dbReference type="ARBA" id="ARBA00023002"/>
    </source>
</evidence>
<evidence type="ECO:0000256" key="2">
    <source>
        <dbReference type="ARBA" id="ARBA00005466"/>
    </source>
</evidence>
<evidence type="ECO:0000256" key="1">
    <source>
        <dbReference type="ARBA" id="ARBA00001974"/>
    </source>
</evidence>
<evidence type="ECO:0000313" key="8">
    <source>
        <dbReference type="EMBL" id="CAG8805451.1"/>
    </source>
</evidence>
<evidence type="ECO:0000256" key="6">
    <source>
        <dbReference type="SAM" id="SignalP"/>
    </source>
</evidence>
<accession>A0ABN7VZ93</accession>
<dbReference type="Pfam" id="PF08031">
    <property type="entry name" value="BBE"/>
    <property type="match status" value="1"/>
</dbReference>
<dbReference type="InterPro" id="IPR036318">
    <property type="entry name" value="FAD-bd_PCMH-like_sf"/>
</dbReference>
<name>A0ABN7VZ93_GIGMA</name>
<dbReference type="Proteomes" id="UP000789901">
    <property type="component" value="Unassembled WGS sequence"/>
</dbReference>
<evidence type="ECO:0000256" key="4">
    <source>
        <dbReference type="ARBA" id="ARBA00022827"/>
    </source>
</evidence>
<dbReference type="InterPro" id="IPR050416">
    <property type="entry name" value="FAD-linked_Oxidoreductase"/>
</dbReference>
<evidence type="ECO:0000313" key="9">
    <source>
        <dbReference type="Proteomes" id="UP000789901"/>
    </source>
</evidence>
<feature type="signal peptide" evidence="6">
    <location>
        <begin position="1"/>
        <end position="22"/>
    </location>
</feature>
<keyword evidence="9" id="KW-1185">Reference proteome</keyword>
<dbReference type="Pfam" id="PF01565">
    <property type="entry name" value="FAD_binding_4"/>
    <property type="match status" value="1"/>
</dbReference>
<feature type="domain" description="FAD-binding PCMH-type" evidence="7">
    <location>
        <begin position="84"/>
        <end position="259"/>
    </location>
</feature>
<comment type="similarity">
    <text evidence="2">Belongs to the oxygen-dependent FAD-linked oxidoreductase family.</text>
</comment>
<dbReference type="Gene3D" id="3.30.43.10">
    <property type="entry name" value="Uridine Diphospho-n-acetylenolpyruvylglucosamine Reductase, domain 2"/>
    <property type="match status" value="1"/>
</dbReference>
<dbReference type="InterPro" id="IPR012951">
    <property type="entry name" value="BBE"/>
</dbReference>
<sequence>MSLLHNFFLFYFLFPLIIQAKSLKINPINPFFKDDMGCEKVQYPSEILTPLPYLKECLSTIDGLVVYPGDPYYYNSIKVMNCRYHYFPVVVIYVTTISDIQKSIHCANTLNISVTARSGGHSYEEYGNGGRSGVMVIDVQEFNQININFETKKTAVIGTGNRLGTIYYNLYKAGFLLPAGYCLNVGIGGHATGGGYGMVGRKYGMASDNIVSAEMVTANGTFISPINSNHHSDLFFAIRGAGNAGYGIITSLTFKIYPIWPIVTTINLAYFSDQIELAFIIFAKVVKNLSENLNAYIFLMPKNNNNSYTLSFNATYLGSEDEARNVVKELIELSNPAYIKFEEMPWWEAVKKQSPPFNRQPFKVTSYTIPPQGLSREAIRFLLNFINNMECMTAVFFDVYASDAISRIPVNSSAFIHRNILYVMELETLLDGHSKNVQNMCIKKHLQFSQEFQEKYTSYFCYQDYIDKDLPDWLTRYYGPHVPRLIETKKKYDPDNLFNWKQSIPTELP</sequence>
<keyword evidence="6" id="KW-0732">Signal</keyword>
<dbReference type="PANTHER" id="PTHR42973">
    <property type="entry name" value="BINDING OXIDOREDUCTASE, PUTATIVE (AFU_ORTHOLOGUE AFUA_1G17690)-RELATED"/>
    <property type="match status" value="1"/>
</dbReference>